<evidence type="ECO:0000313" key="1">
    <source>
        <dbReference type="EMBL" id="PXX24881.1"/>
    </source>
</evidence>
<dbReference type="GeneID" id="84898902"/>
<accession>A0A318IK57</accession>
<organism evidence="1 2">
    <name type="scientific">Hoylesella shahii DSM 15611 = JCM 12083</name>
    <dbReference type="NCBI Taxonomy" id="1122991"/>
    <lineage>
        <taxon>Bacteria</taxon>
        <taxon>Pseudomonadati</taxon>
        <taxon>Bacteroidota</taxon>
        <taxon>Bacteroidia</taxon>
        <taxon>Bacteroidales</taxon>
        <taxon>Prevotellaceae</taxon>
        <taxon>Hoylesella</taxon>
    </lineage>
</organism>
<dbReference type="AlphaFoldDB" id="A0A318IK57"/>
<keyword evidence="2" id="KW-1185">Reference proteome</keyword>
<name>A0A318IK57_9BACT</name>
<comment type="caution">
    <text evidence="1">The sequence shown here is derived from an EMBL/GenBank/DDBJ whole genome shotgun (WGS) entry which is preliminary data.</text>
</comment>
<gene>
    <name evidence="1" type="ORF">EJ73_00147</name>
</gene>
<sequence length="55" mass="6290">MKVKRTRKVYLEPQIHFYELQEESAILAASPQPAFDVSTVEPVADDEDTELIPED</sequence>
<proteinExistence type="predicted"/>
<dbReference type="EMBL" id="QJJX01000001">
    <property type="protein sequence ID" value="PXX24881.1"/>
    <property type="molecule type" value="Genomic_DNA"/>
</dbReference>
<evidence type="ECO:0000313" key="2">
    <source>
        <dbReference type="Proteomes" id="UP000248314"/>
    </source>
</evidence>
<protein>
    <submittedName>
        <fullName evidence="1">Uncharacterized protein</fullName>
    </submittedName>
</protein>
<dbReference type="RefSeq" id="WP_156932193.1">
    <property type="nucleotide sequence ID" value="NZ_BAIZ01000014.1"/>
</dbReference>
<reference evidence="1 2" key="1">
    <citation type="submission" date="2018-05" db="EMBL/GenBank/DDBJ databases">
        <title>Genomic Encyclopedia of Type Strains, Phase I: the one thousand microbial genomes (KMG-I) project.</title>
        <authorList>
            <person name="Kyrpides N."/>
        </authorList>
    </citation>
    <scope>NUCLEOTIDE SEQUENCE [LARGE SCALE GENOMIC DNA]</scope>
    <source>
        <strain evidence="1 2">DSM 15611</strain>
    </source>
</reference>
<dbReference type="Proteomes" id="UP000248314">
    <property type="component" value="Unassembled WGS sequence"/>
</dbReference>